<keyword evidence="5 10" id="KW-0067">ATP-binding</keyword>
<feature type="binding site" evidence="12">
    <location>
        <position position="598"/>
    </location>
    <ligand>
        <name>substrate</name>
    </ligand>
</feature>
<dbReference type="InterPro" id="IPR013155">
    <property type="entry name" value="M/V/L/I-tRNA-synth_anticd-bd"/>
</dbReference>
<reference evidence="16 17" key="1">
    <citation type="journal article" date="2016" name="Nat. Commun.">
        <title>Thousands of microbial genomes shed light on interconnected biogeochemical processes in an aquifer system.</title>
        <authorList>
            <person name="Anantharaman K."/>
            <person name="Brown C.T."/>
            <person name="Hug L.A."/>
            <person name="Sharon I."/>
            <person name="Castelle C.J."/>
            <person name="Probst A.J."/>
            <person name="Thomas B.C."/>
            <person name="Singh A."/>
            <person name="Wilkins M.J."/>
            <person name="Karaoz U."/>
            <person name="Brodie E.L."/>
            <person name="Williams K.H."/>
            <person name="Hubbard S.S."/>
            <person name="Banfield J.F."/>
        </authorList>
    </citation>
    <scope>NUCLEOTIDE SEQUENCE [LARGE SCALE GENOMIC DNA]</scope>
</reference>
<dbReference type="PROSITE" id="PS00178">
    <property type="entry name" value="AA_TRNA_LIGASE_I"/>
    <property type="match status" value="1"/>
</dbReference>
<dbReference type="InterPro" id="IPR013078">
    <property type="entry name" value="His_Pase_superF_clade-1"/>
</dbReference>
<dbReference type="EMBL" id="MHTG01000009">
    <property type="protein sequence ID" value="OHA57668.1"/>
    <property type="molecule type" value="Genomic_DNA"/>
</dbReference>
<dbReference type="Pfam" id="PF00300">
    <property type="entry name" value="His_Phos_1"/>
    <property type="match status" value="1"/>
</dbReference>
<keyword evidence="6 10" id="KW-0648">Protein biosynthesis</keyword>
<dbReference type="Pfam" id="PF00133">
    <property type="entry name" value="tRNA-synt_1"/>
    <property type="match status" value="2"/>
</dbReference>
<dbReference type="SUPFAM" id="SSF50677">
    <property type="entry name" value="ValRS/IleRS/LeuRS editing domain"/>
    <property type="match status" value="1"/>
</dbReference>
<dbReference type="CDD" id="cd07961">
    <property type="entry name" value="Anticodon_Ia_Ile_ABEc"/>
    <property type="match status" value="1"/>
</dbReference>
<dbReference type="SUPFAM" id="SSF53254">
    <property type="entry name" value="Phosphoglycerate mutase-like"/>
    <property type="match status" value="1"/>
</dbReference>
<dbReference type="InterPro" id="IPR033709">
    <property type="entry name" value="Anticodon_Ile_ABEc"/>
</dbReference>
<dbReference type="CDD" id="cd07040">
    <property type="entry name" value="HP"/>
    <property type="match status" value="1"/>
</dbReference>
<dbReference type="GO" id="GO:0004822">
    <property type="term" value="F:isoleucine-tRNA ligase activity"/>
    <property type="evidence" value="ECO:0007669"/>
    <property type="project" value="UniProtKB-UniRule"/>
</dbReference>
<comment type="cofactor">
    <cofactor evidence="10">
        <name>Zn(2+)</name>
        <dbReference type="ChEBI" id="CHEBI:29105"/>
    </cofactor>
</comment>
<comment type="domain">
    <text evidence="10">IleRS has two distinct active sites: one for aminoacylation and one for editing. The misactivated valine is translocated from the active site to the editing site, which sterically excludes the correctly activated isoleucine. The single editing site contains two valyl binding pockets, one specific for each substrate (Val-AMP or Val-tRNA(Ile)).</text>
</comment>
<evidence type="ECO:0000256" key="8">
    <source>
        <dbReference type="ARBA" id="ARBA00025217"/>
    </source>
</evidence>
<evidence type="ECO:0000256" key="1">
    <source>
        <dbReference type="ARBA" id="ARBA00007078"/>
    </source>
</evidence>
<feature type="domain" description="Aminoacyl-tRNA synthetase class Ia" evidence="14">
    <location>
        <begin position="60"/>
        <end position="541"/>
    </location>
</feature>
<dbReference type="GO" id="GO:0008270">
    <property type="term" value="F:zinc ion binding"/>
    <property type="evidence" value="ECO:0007669"/>
    <property type="project" value="UniProtKB-UniRule"/>
</dbReference>
<evidence type="ECO:0000256" key="5">
    <source>
        <dbReference type="ARBA" id="ARBA00022840"/>
    </source>
</evidence>
<dbReference type="SUPFAM" id="SSF47323">
    <property type="entry name" value="Anticodon-binding domain of a subclass of class I aminoacyl-tRNA synthetases"/>
    <property type="match status" value="1"/>
</dbReference>
<dbReference type="GO" id="GO:0005524">
    <property type="term" value="F:ATP binding"/>
    <property type="evidence" value="ECO:0007669"/>
    <property type="project" value="UniProtKB-UniRule"/>
</dbReference>
<dbReference type="InterPro" id="IPR014729">
    <property type="entry name" value="Rossmann-like_a/b/a_fold"/>
</dbReference>
<dbReference type="GO" id="GO:0005737">
    <property type="term" value="C:cytoplasm"/>
    <property type="evidence" value="ECO:0007669"/>
    <property type="project" value="UniProtKB-SubCell"/>
</dbReference>
<evidence type="ECO:0000256" key="2">
    <source>
        <dbReference type="ARBA" id="ARBA00022490"/>
    </source>
</evidence>
<protein>
    <recommendedName>
        <fullName evidence="10">Isoleucine--tRNA ligase</fullName>
        <ecNumber evidence="10">6.1.1.5</ecNumber>
    </recommendedName>
    <alternativeName>
        <fullName evidence="10">Isoleucyl-tRNA synthetase</fullName>
        <shortName evidence="10">IleRS</shortName>
    </alternativeName>
</protein>
<comment type="similarity">
    <text evidence="1 10">Belongs to the class-I aminoacyl-tRNA synthetase family. IleS type 2 subfamily.</text>
</comment>
<dbReference type="SUPFAM" id="SSF52374">
    <property type="entry name" value="Nucleotidylyl transferase"/>
    <property type="match status" value="1"/>
</dbReference>
<evidence type="ECO:0000256" key="9">
    <source>
        <dbReference type="ARBA" id="ARBA00048359"/>
    </source>
</evidence>
<evidence type="ECO:0000256" key="3">
    <source>
        <dbReference type="ARBA" id="ARBA00022598"/>
    </source>
</evidence>
<evidence type="ECO:0000256" key="7">
    <source>
        <dbReference type="ARBA" id="ARBA00023146"/>
    </source>
</evidence>
<evidence type="ECO:0000256" key="4">
    <source>
        <dbReference type="ARBA" id="ARBA00022741"/>
    </source>
</evidence>
<feature type="short sequence motif" description="'HIGH' region" evidence="10">
    <location>
        <begin position="89"/>
        <end position="99"/>
    </location>
</feature>
<dbReference type="STRING" id="1802435.A2114_01900"/>
<comment type="catalytic activity">
    <reaction evidence="9 10">
        <text>tRNA(Ile) + L-isoleucine + ATP = L-isoleucyl-tRNA(Ile) + AMP + diphosphate</text>
        <dbReference type="Rhea" id="RHEA:11060"/>
        <dbReference type="Rhea" id="RHEA-COMP:9666"/>
        <dbReference type="Rhea" id="RHEA-COMP:9695"/>
        <dbReference type="ChEBI" id="CHEBI:30616"/>
        <dbReference type="ChEBI" id="CHEBI:33019"/>
        <dbReference type="ChEBI" id="CHEBI:58045"/>
        <dbReference type="ChEBI" id="CHEBI:78442"/>
        <dbReference type="ChEBI" id="CHEBI:78528"/>
        <dbReference type="ChEBI" id="CHEBI:456215"/>
        <dbReference type="EC" id="6.1.1.5"/>
    </reaction>
</comment>
<dbReference type="HAMAP" id="MF_02003">
    <property type="entry name" value="Ile_tRNA_synth_type2"/>
    <property type="match status" value="1"/>
</dbReference>
<gene>
    <name evidence="10" type="primary">ileS</name>
    <name evidence="16" type="ORF">A2114_01900</name>
</gene>
<comment type="caution">
    <text evidence="16">The sequence shown here is derived from an EMBL/GenBank/DDBJ whole genome shotgun (WGS) entry which is preliminary data.</text>
</comment>
<evidence type="ECO:0000259" key="14">
    <source>
        <dbReference type="Pfam" id="PF00133"/>
    </source>
</evidence>
<keyword evidence="10" id="KW-0862">Zinc</keyword>
<keyword evidence="13" id="KW-1133">Transmembrane helix</keyword>
<keyword evidence="13" id="KW-0812">Transmembrane</keyword>
<evidence type="ECO:0000256" key="12">
    <source>
        <dbReference type="PIRSR" id="PIRSR613078-2"/>
    </source>
</evidence>
<dbReference type="InterPro" id="IPR009080">
    <property type="entry name" value="tRNAsynth_Ia_anticodon-bd"/>
</dbReference>
<keyword evidence="4 10" id="KW-0547">Nucleotide-binding</keyword>
<feature type="active site" description="Tele-phosphohistidine intermediate" evidence="11">
    <location>
        <position position="547"/>
    </location>
</feature>
<evidence type="ECO:0000256" key="13">
    <source>
        <dbReference type="SAM" id="Phobius"/>
    </source>
</evidence>
<dbReference type="InterPro" id="IPR009008">
    <property type="entry name" value="Val/Leu/Ile-tRNA-synth_edit"/>
</dbReference>
<dbReference type="Gene3D" id="3.40.50.620">
    <property type="entry name" value="HUPs"/>
    <property type="match status" value="2"/>
</dbReference>
<dbReference type="Proteomes" id="UP000176494">
    <property type="component" value="Unassembled WGS sequence"/>
</dbReference>
<dbReference type="EC" id="6.1.1.5" evidence="10"/>
<dbReference type="PRINTS" id="PR00984">
    <property type="entry name" value="TRNASYNTHILE"/>
</dbReference>
<feature type="domain" description="Methionyl/Valyl/Leucyl/Isoleucyl-tRNA synthetase anticodon-binding" evidence="15">
    <location>
        <begin position="930"/>
        <end position="1073"/>
    </location>
</feature>
<comment type="function">
    <text evidence="8 10">Catalyzes the attachment of isoleucine to tRNA(Ile). As IleRS can inadvertently accommodate and process structurally similar amino acids such as valine, to avoid such errors it has two additional distinct tRNA(Ile)-dependent editing activities. One activity is designated as 'pretransfer' editing and involves the hydrolysis of activated Val-AMP. The other activity is designated 'posttransfer' editing and involves deacylation of mischarged Val-tRNA(Ile).</text>
</comment>
<evidence type="ECO:0000256" key="10">
    <source>
        <dbReference type="HAMAP-Rule" id="MF_02003"/>
    </source>
</evidence>
<dbReference type="Pfam" id="PF08264">
    <property type="entry name" value="Anticodon_1"/>
    <property type="match status" value="1"/>
</dbReference>
<accession>A0A1G2QB03</accession>
<dbReference type="InterPro" id="IPR002301">
    <property type="entry name" value="Ile-tRNA-ligase"/>
</dbReference>
<dbReference type="InterPro" id="IPR002300">
    <property type="entry name" value="aa-tRNA-synth_Ia"/>
</dbReference>
<keyword evidence="10" id="KW-0479">Metal-binding</keyword>
<feature type="short sequence motif" description="'KMSKS' region" evidence="10">
    <location>
        <begin position="845"/>
        <end position="849"/>
    </location>
</feature>
<dbReference type="GO" id="GO:0002161">
    <property type="term" value="F:aminoacyl-tRNA deacylase activity"/>
    <property type="evidence" value="ECO:0007669"/>
    <property type="project" value="InterPro"/>
</dbReference>
<dbReference type="AlphaFoldDB" id="A0A1G2QB03"/>
<proteinExistence type="inferred from homology"/>
<name>A0A1G2QB03_9BACT</name>
<feature type="active site" description="Proton donor/acceptor" evidence="11">
    <location>
        <position position="625"/>
    </location>
</feature>
<evidence type="ECO:0000256" key="11">
    <source>
        <dbReference type="PIRSR" id="PIRSR613078-1"/>
    </source>
</evidence>
<dbReference type="GO" id="GO:0006428">
    <property type="term" value="P:isoleucyl-tRNA aminoacylation"/>
    <property type="evidence" value="ECO:0007669"/>
    <property type="project" value="UniProtKB-UniRule"/>
</dbReference>
<dbReference type="GO" id="GO:0000049">
    <property type="term" value="F:tRNA binding"/>
    <property type="evidence" value="ECO:0007669"/>
    <property type="project" value="InterPro"/>
</dbReference>
<evidence type="ECO:0000259" key="15">
    <source>
        <dbReference type="Pfam" id="PF08264"/>
    </source>
</evidence>
<feature type="binding site" evidence="12">
    <location>
        <begin position="546"/>
        <end position="553"/>
    </location>
    <ligand>
        <name>substrate</name>
    </ligand>
</feature>
<evidence type="ECO:0000313" key="16">
    <source>
        <dbReference type="EMBL" id="OHA57668.1"/>
    </source>
</evidence>
<keyword evidence="2 10" id="KW-0963">Cytoplasm</keyword>
<dbReference type="InterPro" id="IPR029033">
    <property type="entry name" value="His_PPase_superfam"/>
</dbReference>
<dbReference type="PANTHER" id="PTHR42780:SF1">
    <property type="entry name" value="ISOLEUCINE--TRNA LIGASE, CYTOPLASMIC"/>
    <property type="match status" value="1"/>
</dbReference>
<organism evidence="16 17">
    <name type="scientific">Candidatus Vogelbacteria bacterium GWA1_51_14</name>
    <dbReference type="NCBI Taxonomy" id="1802435"/>
    <lineage>
        <taxon>Bacteria</taxon>
        <taxon>Candidatus Vogeliibacteriota</taxon>
    </lineage>
</organism>
<dbReference type="SMART" id="SM00855">
    <property type="entry name" value="PGAM"/>
    <property type="match status" value="1"/>
</dbReference>
<comment type="subcellular location">
    <subcellularLocation>
        <location evidence="10">Cytoplasm</location>
    </subcellularLocation>
</comment>
<dbReference type="PANTHER" id="PTHR42780">
    <property type="entry name" value="SOLEUCYL-TRNA SYNTHETASE"/>
    <property type="match status" value="1"/>
</dbReference>
<dbReference type="Gene3D" id="1.10.730.10">
    <property type="entry name" value="Isoleucyl-tRNA Synthetase, Domain 1"/>
    <property type="match status" value="1"/>
</dbReference>
<dbReference type="InterPro" id="IPR023586">
    <property type="entry name" value="Ile-tRNA-ligase_type2"/>
</dbReference>
<dbReference type="InterPro" id="IPR001412">
    <property type="entry name" value="aa-tRNA-synth_I_CS"/>
</dbReference>
<feature type="transmembrane region" description="Helical" evidence="13">
    <location>
        <begin position="12"/>
        <end position="32"/>
    </location>
</feature>
<feature type="binding site" evidence="10">
    <location>
        <position position="848"/>
    </location>
    <ligand>
        <name>ATP</name>
        <dbReference type="ChEBI" id="CHEBI:30616"/>
    </ligand>
</feature>
<comment type="subunit">
    <text evidence="10">Monomer.</text>
</comment>
<keyword evidence="3 10" id="KW-0436">Ligase</keyword>
<keyword evidence="7 10" id="KW-0030">Aminoacyl-tRNA synthetase</keyword>
<evidence type="ECO:0000313" key="17">
    <source>
        <dbReference type="Proteomes" id="UP000176494"/>
    </source>
</evidence>
<evidence type="ECO:0000256" key="6">
    <source>
        <dbReference type="ARBA" id="ARBA00022917"/>
    </source>
</evidence>
<dbReference type="Gene3D" id="3.40.50.1240">
    <property type="entry name" value="Phosphoglycerate mutase-like"/>
    <property type="match status" value="1"/>
</dbReference>
<sequence>MDGLIRDWITSVFFVAFVLEALFHVILGEIMAKDKAKKGNPPADGEKMEKSEIAKKEEEILRFWQENKIFEKTEEKLSTEEFVFYDGPPFATGLPHYGHILAGTIKDAIPRYQTMKGKRVKRRWGWDCHGLPLENIIEEELGLKTKKDILDYGIDKFNAAAKKAVLRYTDDWKWIVPRLGRFVDMDNDYKTMDASYTESVWWIFKTLYDKGLIYEGYKSMHICPRCETTLSNFEVNQGYKDVKDLAVTVKFELIDKPNNYLLAWTTTPWTLPGNVALAINPVIDYVAVTGDEPGNVYIVAKERVEAVFGQKAKIVDEFKGQELVGKKYRPVFDYYAADESLKNRENGWQVYPADFVTTEEGTGIVHIAPAFGEDDLKLGQDKELPFVQHVGMDGRFKPEVKDWAGELVKPKDEPDKIDVEIIKYLAGKNLLFAKEKVTHSYPHCWRCETPLLNYAASSWFVKVSVFRDQLVAANKQIGWMPAHIKEGRFGRWLEGARDWAISRSRFWGAPLPVWQCDTCNQVKVIGSLPELAEQLPKAQNRYLALRHGEAESNVANRVSSQVDNQDNLTDIGRQKSAEVGQELKREGVDLIISSDFLRTKATAEIVADELSINREQIIFDPRLREIDAGELEGETWEHYQDFFRHHKHELEKKIPNGESLLDVRARVMNLLFELERDYAGKTILLVSHGLPVFSLLAGAKGVPDDKLADLKEGAGDIKRSQIYEVEFNLLPRDERYSIDLHRPHIDELKLKCACGGEMVRVPEVFDCWFESGAMPYGQVGYRGEPLPEFNPISGEGYPAEFIAEGLDQTRGWFYSLLVLGVALFDRSPYKNVIANGLVLAEDGQKMSKRLRNYPDPLEVVNCYGADALRFYLLSSPVVRAEDLNFSETGVAEVSRQVIARLLNVVQFYNTYTSEADLGEARPVATSHILDEWILARLYQIIEQTGRAFDNYELDRAARPLAEFIDDLSNWYLRRSRDRFHSDDQRDRESAIATTRLVLRETAKLVAPFLPFTAERVWQTLLIPGDAESVHLADWPTLGEVREEVINYMSQTRRLVELLLAERSESGIKVRQPLGRAIIKSELPAEYLTLVKDEVNLKVIEVDPSQFNEVALDTEISPALRAEGQARELIRQLQEARKQQGLKPGDLAVVTVSAPAELAVAVKDFKLEAEIKRAACLKSLEWQVGQEVTVMVKL</sequence>
<dbReference type="Gene3D" id="3.90.740.10">
    <property type="entry name" value="Valyl/Leucyl/Isoleucyl-tRNA synthetase, editing domain"/>
    <property type="match status" value="1"/>
</dbReference>
<feature type="domain" description="Aminoacyl-tRNA synthetase class Ia" evidence="14">
    <location>
        <begin position="734"/>
        <end position="883"/>
    </location>
</feature>
<keyword evidence="13" id="KW-0472">Membrane</keyword>
<dbReference type="Pfam" id="PF19302">
    <property type="entry name" value="DUF5915"/>
    <property type="match status" value="1"/>
</dbReference>